<evidence type="ECO:0000259" key="3">
    <source>
        <dbReference type="Pfam" id="PF10756"/>
    </source>
</evidence>
<dbReference type="InterPro" id="IPR019692">
    <property type="entry name" value="CFP-6_PH"/>
</dbReference>
<evidence type="ECO:0000256" key="2">
    <source>
        <dbReference type="SAM" id="Phobius"/>
    </source>
</evidence>
<feature type="non-terminal residue" evidence="4">
    <location>
        <position position="1"/>
    </location>
</feature>
<accession>A0A364V3G1</accession>
<evidence type="ECO:0000313" key="5">
    <source>
        <dbReference type="Proteomes" id="UP000251577"/>
    </source>
</evidence>
<name>A0A364V3G1_9CORY</name>
<dbReference type="Pfam" id="PF10756">
    <property type="entry name" value="bPH_6"/>
    <property type="match status" value="1"/>
</dbReference>
<dbReference type="RefSeq" id="WP_133258620.1">
    <property type="nucleotide sequence ID" value="NZ_QHCV01000161.1"/>
</dbReference>
<evidence type="ECO:0000256" key="1">
    <source>
        <dbReference type="SAM" id="MobiDB-lite"/>
    </source>
</evidence>
<reference evidence="4 5" key="1">
    <citation type="journal article" date="2018" name="Syst. Appl. Microbiol.">
        <title>Corynebacterium heidelbergense sp. nov., isolated from the preen glands of Egyptian geese (Alopochen aegyptiacus).</title>
        <authorList>
            <person name="Braun M.S."/>
            <person name="Wang E."/>
            <person name="Zimmermann S."/>
            <person name="Wink M."/>
        </authorList>
    </citation>
    <scope>NUCLEOTIDE SEQUENCE [LARGE SCALE GENOMIC DNA]</scope>
    <source>
        <strain evidence="4 5">647</strain>
    </source>
</reference>
<organism evidence="4 5">
    <name type="scientific">Corynebacterium heidelbergense</name>
    <dbReference type="NCBI Taxonomy" id="2055947"/>
    <lineage>
        <taxon>Bacteria</taxon>
        <taxon>Bacillati</taxon>
        <taxon>Actinomycetota</taxon>
        <taxon>Actinomycetes</taxon>
        <taxon>Mycobacteriales</taxon>
        <taxon>Corynebacteriaceae</taxon>
        <taxon>Corynebacterium</taxon>
    </lineage>
</organism>
<evidence type="ECO:0000313" key="4">
    <source>
        <dbReference type="EMBL" id="RAV31173.1"/>
    </source>
</evidence>
<feature type="domain" description="Low molecular weight protein antigen 6 PH" evidence="3">
    <location>
        <begin position="40"/>
        <end position="111"/>
    </location>
</feature>
<dbReference type="AlphaFoldDB" id="A0A364V3G1"/>
<comment type="caution">
    <text evidence="4">The sequence shown here is derived from an EMBL/GenBank/DDBJ whole genome shotgun (WGS) entry which is preliminary data.</text>
</comment>
<dbReference type="EMBL" id="QHCV01000161">
    <property type="protein sequence ID" value="RAV31173.1"/>
    <property type="molecule type" value="Genomic_DNA"/>
</dbReference>
<proteinExistence type="predicted"/>
<keyword evidence="5" id="KW-1185">Reference proteome</keyword>
<gene>
    <name evidence="4" type="ORF">DLJ54_09800</name>
</gene>
<dbReference type="Proteomes" id="UP000251577">
    <property type="component" value="Unassembled WGS sequence"/>
</dbReference>
<keyword evidence="2" id="KW-0812">Transmembrane</keyword>
<feature type="transmembrane region" description="Helical" evidence="2">
    <location>
        <begin position="23"/>
        <end position="39"/>
    </location>
</feature>
<keyword evidence="2" id="KW-1133">Transmembrane helix</keyword>
<sequence>EHILAAGVMFLICLMFTGYNVRWFFWVPLLPLLFIVWIMRVRTHVDNRGITAVTLFRGRKTMPWNEFSAIRFNRGGRAYAAGANDTTMWLPGVTFNSLVELNEKTRGRIPDPVTPARERAENMVQVVNKDGNAVLMDREEYAAYKKQRREEYSATHPTTESKTTTSEK</sequence>
<feature type="compositionally biased region" description="Low complexity" evidence="1">
    <location>
        <begin position="158"/>
        <end position="168"/>
    </location>
</feature>
<keyword evidence="2" id="KW-0472">Membrane</keyword>
<feature type="region of interest" description="Disordered" evidence="1">
    <location>
        <begin position="145"/>
        <end position="168"/>
    </location>
</feature>
<protein>
    <recommendedName>
        <fullName evidence="3">Low molecular weight protein antigen 6 PH domain-containing protein</fullName>
    </recommendedName>
</protein>